<evidence type="ECO:0000313" key="1">
    <source>
        <dbReference type="EMBL" id="SVD91233.1"/>
    </source>
</evidence>
<reference evidence="1" key="1">
    <citation type="submission" date="2018-05" db="EMBL/GenBank/DDBJ databases">
        <authorList>
            <person name="Lanie J.A."/>
            <person name="Ng W.-L."/>
            <person name="Kazmierczak K.M."/>
            <person name="Andrzejewski T.M."/>
            <person name="Davidsen T.M."/>
            <person name="Wayne K.J."/>
            <person name="Tettelin H."/>
            <person name="Glass J.I."/>
            <person name="Rusch D."/>
            <person name="Podicherti R."/>
            <person name="Tsui H.-C.T."/>
            <person name="Winkler M.E."/>
        </authorList>
    </citation>
    <scope>NUCLEOTIDE SEQUENCE</scope>
</reference>
<proteinExistence type="predicted"/>
<dbReference type="PROSITE" id="PS51257">
    <property type="entry name" value="PROKAR_LIPOPROTEIN"/>
    <property type="match status" value="1"/>
</dbReference>
<organism evidence="1">
    <name type="scientific">marine metagenome</name>
    <dbReference type="NCBI Taxonomy" id="408172"/>
    <lineage>
        <taxon>unclassified sequences</taxon>
        <taxon>metagenomes</taxon>
        <taxon>ecological metagenomes</taxon>
    </lineage>
</organism>
<protein>
    <recommendedName>
        <fullName evidence="2">Surface antigen domain-containing protein</fullName>
    </recommendedName>
</protein>
<dbReference type="EMBL" id="UINC01181508">
    <property type="protein sequence ID" value="SVD91233.1"/>
    <property type="molecule type" value="Genomic_DNA"/>
</dbReference>
<dbReference type="AlphaFoldDB" id="A0A382Z702"/>
<name>A0A382Z702_9ZZZZ</name>
<evidence type="ECO:0008006" key="2">
    <source>
        <dbReference type="Google" id="ProtNLM"/>
    </source>
</evidence>
<gene>
    <name evidence="1" type="ORF">METZ01_LOCUS444087</name>
</gene>
<sequence length="158" mass="18154">MLVNLKEKTMNIRNGILLSLLFSWLTACSSTGEKITSYSDSHSTTSSVQSTYQPNNNYVGLIVNFTKWHWYRLPEEDQRAQEQAMYFALDNVDNGDSTSWYNNDTGTNGTVMVVSTYPQGSGYCRVVISRLTYKNKIRDFKETACKETGHLGWRFVRY</sequence>
<accession>A0A382Z702</accession>